<keyword evidence="1" id="KW-1133">Transmembrane helix</keyword>
<dbReference type="Proteomes" id="UP000663850">
    <property type="component" value="Unassembled WGS sequence"/>
</dbReference>
<proteinExistence type="predicted"/>
<evidence type="ECO:0000313" key="3">
    <source>
        <dbReference type="Proteomes" id="UP000663850"/>
    </source>
</evidence>
<dbReference type="EMBL" id="CAJMWZ010007297">
    <property type="protein sequence ID" value="CAE6535330.1"/>
    <property type="molecule type" value="Genomic_DNA"/>
</dbReference>
<keyword evidence="1" id="KW-0472">Membrane</keyword>
<protein>
    <submittedName>
        <fullName evidence="2">Uncharacterized protein</fullName>
    </submittedName>
</protein>
<gene>
    <name evidence="2" type="ORF">RDB_LOCUS138950</name>
</gene>
<organism evidence="2 3">
    <name type="scientific">Rhizoctonia solani</name>
    <dbReference type="NCBI Taxonomy" id="456999"/>
    <lineage>
        <taxon>Eukaryota</taxon>
        <taxon>Fungi</taxon>
        <taxon>Dikarya</taxon>
        <taxon>Basidiomycota</taxon>
        <taxon>Agaricomycotina</taxon>
        <taxon>Agaricomycetes</taxon>
        <taxon>Cantharellales</taxon>
        <taxon>Ceratobasidiaceae</taxon>
        <taxon>Rhizoctonia</taxon>
    </lineage>
</organism>
<feature type="transmembrane region" description="Helical" evidence="1">
    <location>
        <begin position="482"/>
        <end position="503"/>
    </location>
</feature>
<comment type="caution">
    <text evidence="2">The sequence shown here is derived from an EMBL/GenBank/DDBJ whole genome shotgun (WGS) entry which is preliminary data.</text>
</comment>
<sequence length="506" mass="56322">MWQLTRIDNVAESELGFSDGKGLFAIRGGSTSTRLVISDQGFIDFTYLEYSRTTDSNPLPPGRLDHLDLNHQSITIPNRAPSSPVRIHLVLPGDGSFSFSTSPNNSVSGILKPLPKVSKTDIESFQQMINRGLVPYPLGSEQKSHEEIRVLGSRYLPFLPHTFELAMVIYDWTTPSFARMVIMKMFEYAAIPETFKIVICTSKLVQGNPHPIDKSSVASAIFDSNWLSYKPDDPDYMRSFLMTPTQSKQGVLAQLETVLPRLQYLSAVENRLLSVAVASMPRTPKLSVPRLYSGQLDMHQFKLDQFGIQFTQCPLNTGPPGTPLQIDLNEALETFLQPGEAITTKQAWSLSDSLDIAMTYQNGIVLVVQPPDDGSLVWETPSYVTPLSCDPNKVEWIFPLGTTFTVLSTDHWEIHESSVLVITLKQSAPTDQTGVAQPSCKALFSKSQPISSWPKSDTILSKSCKASDSWKAFDINTTNRRAWFWSAVALFIILILTLLCGFYHAC</sequence>
<name>A0A8H3DN82_9AGAM</name>
<evidence type="ECO:0000256" key="1">
    <source>
        <dbReference type="SAM" id="Phobius"/>
    </source>
</evidence>
<keyword evidence="1" id="KW-0812">Transmembrane</keyword>
<evidence type="ECO:0000313" key="2">
    <source>
        <dbReference type="EMBL" id="CAE6535330.1"/>
    </source>
</evidence>
<accession>A0A8H3DN82</accession>
<dbReference type="AlphaFoldDB" id="A0A8H3DN82"/>
<reference evidence="2" key="1">
    <citation type="submission" date="2021-01" db="EMBL/GenBank/DDBJ databases">
        <authorList>
            <person name="Kaushik A."/>
        </authorList>
    </citation>
    <scope>NUCLEOTIDE SEQUENCE</scope>
    <source>
        <strain evidence="2">Type strain: AG8-Rh-89/</strain>
    </source>
</reference>